<comment type="caution">
    <text evidence="2">The sequence shown here is derived from an EMBL/GenBank/DDBJ whole genome shotgun (WGS) entry which is preliminary data.</text>
</comment>
<dbReference type="RefSeq" id="WP_194701820.1">
    <property type="nucleotide sequence ID" value="NZ_JADKNH010000006.1"/>
</dbReference>
<dbReference type="InterPro" id="IPR043128">
    <property type="entry name" value="Rev_trsase/Diguanyl_cyclase"/>
</dbReference>
<dbReference type="Proteomes" id="UP000614200">
    <property type="component" value="Unassembled WGS sequence"/>
</dbReference>
<dbReference type="InterPro" id="IPR029787">
    <property type="entry name" value="Nucleotide_cyclase"/>
</dbReference>
<protein>
    <submittedName>
        <fullName evidence="2">GGDEF domain-containing protein</fullName>
    </submittedName>
</protein>
<gene>
    <name evidence="2" type="ORF">ISU02_10610</name>
</gene>
<reference evidence="2 3" key="1">
    <citation type="submission" date="2020-11" db="EMBL/GenBank/DDBJ databases">
        <title>Fusibacter basophilias sp. nov.</title>
        <authorList>
            <person name="Qiu D."/>
        </authorList>
    </citation>
    <scope>NUCLEOTIDE SEQUENCE [LARGE SCALE GENOMIC DNA]</scope>
    <source>
        <strain evidence="2 3">Q10-2</strain>
    </source>
</reference>
<dbReference type="CDD" id="cd01949">
    <property type="entry name" value="GGDEF"/>
    <property type="match status" value="1"/>
</dbReference>
<dbReference type="SMART" id="SM00267">
    <property type="entry name" value="GGDEF"/>
    <property type="match status" value="1"/>
</dbReference>
<sequence>MDKIEFLRTLFDYVRVVDPSDKAIKYTFRPEEFPVITQNKCFDFWKQNKICDNCISMSAIKANKTLVKFEIESGKLYLVMASPYEVNGKVCALELIKDITHTNFVEAIDQNKTTDYSDLIARLNQAVITDDLTGLYNKRYVEEHLPYDIKMISYSDKNIFIGIADIDHFKNINDSYGHLVGDKVLTKIGTILKASIRSERDWIARYGGEEFIIVIKGEDEKIFRVICERIRKEVEATKMKFSDQEFNVTISIGGVGIHPSTKCHFEDLISRADENLYKAKNNGRNQCIVEFVHK</sequence>
<dbReference type="PANTHER" id="PTHR45138">
    <property type="entry name" value="REGULATORY COMPONENTS OF SENSORY TRANSDUCTION SYSTEM"/>
    <property type="match status" value="1"/>
</dbReference>
<feature type="domain" description="GGDEF" evidence="1">
    <location>
        <begin position="157"/>
        <end position="292"/>
    </location>
</feature>
<dbReference type="Pfam" id="PF00990">
    <property type="entry name" value="GGDEF"/>
    <property type="match status" value="1"/>
</dbReference>
<evidence type="ECO:0000259" key="1">
    <source>
        <dbReference type="PROSITE" id="PS50887"/>
    </source>
</evidence>
<evidence type="ECO:0000313" key="2">
    <source>
        <dbReference type="EMBL" id="MBF4693576.1"/>
    </source>
</evidence>
<dbReference type="EMBL" id="JADKNH010000006">
    <property type="protein sequence ID" value="MBF4693576.1"/>
    <property type="molecule type" value="Genomic_DNA"/>
</dbReference>
<dbReference type="InterPro" id="IPR000160">
    <property type="entry name" value="GGDEF_dom"/>
</dbReference>
<keyword evidence="3" id="KW-1185">Reference proteome</keyword>
<proteinExistence type="predicted"/>
<dbReference type="PROSITE" id="PS50887">
    <property type="entry name" value="GGDEF"/>
    <property type="match status" value="1"/>
</dbReference>
<dbReference type="SUPFAM" id="SSF55073">
    <property type="entry name" value="Nucleotide cyclase"/>
    <property type="match status" value="1"/>
</dbReference>
<organism evidence="2 3">
    <name type="scientific">Fusibacter ferrireducens</name>
    <dbReference type="NCBI Taxonomy" id="2785058"/>
    <lineage>
        <taxon>Bacteria</taxon>
        <taxon>Bacillati</taxon>
        <taxon>Bacillota</taxon>
        <taxon>Clostridia</taxon>
        <taxon>Eubacteriales</taxon>
        <taxon>Eubacteriales Family XII. Incertae Sedis</taxon>
        <taxon>Fusibacter</taxon>
    </lineage>
</organism>
<dbReference type="PANTHER" id="PTHR45138:SF9">
    <property type="entry name" value="DIGUANYLATE CYCLASE DGCM-RELATED"/>
    <property type="match status" value="1"/>
</dbReference>
<name>A0ABR9ZT98_9FIRM</name>
<dbReference type="InterPro" id="IPR050469">
    <property type="entry name" value="Diguanylate_Cyclase"/>
</dbReference>
<evidence type="ECO:0000313" key="3">
    <source>
        <dbReference type="Proteomes" id="UP000614200"/>
    </source>
</evidence>
<dbReference type="NCBIfam" id="TIGR00254">
    <property type="entry name" value="GGDEF"/>
    <property type="match status" value="1"/>
</dbReference>
<dbReference type="Gene3D" id="3.30.70.270">
    <property type="match status" value="1"/>
</dbReference>
<accession>A0ABR9ZT98</accession>